<dbReference type="PANTHER" id="PTHR39966">
    <property type="entry name" value="BLL2471 PROTEIN-RELATED"/>
    <property type="match status" value="1"/>
</dbReference>
<dbReference type="AlphaFoldDB" id="A0LF93"/>
<dbReference type="EMBL" id="CP000478">
    <property type="protein sequence ID" value="ABK16095.1"/>
    <property type="molecule type" value="Genomic_DNA"/>
</dbReference>
<accession>A0LF93</accession>
<gene>
    <name evidence="2" type="ordered locus">Sfum_0395</name>
</gene>
<protein>
    <recommendedName>
        <fullName evidence="1">Hemerythrin-like domain-containing protein</fullName>
    </recommendedName>
</protein>
<reference evidence="2 3" key="1">
    <citation type="submission" date="2006-10" db="EMBL/GenBank/DDBJ databases">
        <title>Complete sequence of Syntrophobacter fumaroxidans MPOB.</title>
        <authorList>
            <consortium name="US DOE Joint Genome Institute"/>
            <person name="Copeland A."/>
            <person name="Lucas S."/>
            <person name="Lapidus A."/>
            <person name="Barry K."/>
            <person name="Detter J.C."/>
            <person name="Glavina del Rio T."/>
            <person name="Hammon N."/>
            <person name="Israni S."/>
            <person name="Pitluck S."/>
            <person name="Goltsman E.G."/>
            <person name="Martinez M."/>
            <person name="Schmutz J."/>
            <person name="Larimer F."/>
            <person name="Land M."/>
            <person name="Hauser L."/>
            <person name="Kyrpides N."/>
            <person name="Kim E."/>
            <person name="Boone D.R."/>
            <person name="Brockman F."/>
            <person name="Culley D."/>
            <person name="Ferry J."/>
            <person name="Gunsalus R."/>
            <person name="McInerney M.J."/>
            <person name="Morrison M."/>
            <person name="Plugge C."/>
            <person name="Rohlin L."/>
            <person name="Scholten J."/>
            <person name="Sieber J."/>
            <person name="Stams A.J.M."/>
            <person name="Worm P."/>
            <person name="Henstra A.M."/>
            <person name="Richardson P."/>
        </authorList>
    </citation>
    <scope>NUCLEOTIDE SEQUENCE [LARGE SCALE GENOMIC DNA]</scope>
    <source>
        <strain evidence="3">DSM 10017 / MPOB</strain>
    </source>
</reference>
<evidence type="ECO:0000313" key="3">
    <source>
        <dbReference type="Proteomes" id="UP000001784"/>
    </source>
</evidence>
<dbReference type="InParanoid" id="A0LF93"/>
<dbReference type="Pfam" id="PF01814">
    <property type="entry name" value="Hemerythrin"/>
    <property type="match status" value="1"/>
</dbReference>
<dbReference type="eggNOG" id="COG3945">
    <property type="taxonomic scope" value="Bacteria"/>
</dbReference>
<dbReference type="InterPro" id="IPR012312">
    <property type="entry name" value="Hemerythrin-like"/>
</dbReference>
<dbReference type="Proteomes" id="UP000001784">
    <property type="component" value="Chromosome"/>
</dbReference>
<feature type="domain" description="Hemerythrin-like" evidence="1">
    <location>
        <begin position="10"/>
        <end position="120"/>
    </location>
</feature>
<name>A0LF93_SYNFM</name>
<sequence length="163" mass="19693">MLRVCEKEIEKVKESNKLDVIFIDAVVDFIRTYADRTHHGKEEDILFRDLEKKQLSPEHARIMKELVDEHVHSRETVKQLVEAKERYLRGEGTAREVVAHLEALARFYPLHIEKEDKHFFHPCMEYFTKEEQDRMLAEFYEFDRKMIHEKYRDVVERMEARGA</sequence>
<dbReference type="KEGG" id="sfu:Sfum_0395"/>
<evidence type="ECO:0000259" key="1">
    <source>
        <dbReference type="Pfam" id="PF01814"/>
    </source>
</evidence>
<evidence type="ECO:0000313" key="2">
    <source>
        <dbReference type="EMBL" id="ABK16095.1"/>
    </source>
</evidence>
<proteinExistence type="predicted"/>
<dbReference type="Gene3D" id="1.20.120.520">
    <property type="entry name" value="nmb1532 protein domain like"/>
    <property type="match status" value="1"/>
</dbReference>
<dbReference type="PANTHER" id="PTHR39966:SF1">
    <property type="entry name" value="HEMERYTHRIN-LIKE DOMAIN-CONTAINING PROTEIN"/>
    <property type="match status" value="1"/>
</dbReference>
<keyword evidence="3" id="KW-1185">Reference proteome</keyword>
<dbReference type="GO" id="GO:0005886">
    <property type="term" value="C:plasma membrane"/>
    <property type="evidence" value="ECO:0007669"/>
    <property type="project" value="TreeGrafter"/>
</dbReference>
<dbReference type="HOGENOM" id="CLU_095978_2_0_7"/>
<dbReference type="STRING" id="335543.Sfum_0395"/>
<organism evidence="2 3">
    <name type="scientific">Syntrophobacter fumaroxidans (strain DSM 10017 / MPOB)</name>
    <dbReference type="NCBI Taxonomy" id="335543"/>
    <lineage>
        <taxon>Bacteria</taxon>
        <taxon>Pseudomonadati</taxon>
        <taxon>Thermodesulfobacteriota</taxon>
        <taxon>Syntrophobacteria</taxon>
        <taxon>Syntrophobacterales</taxon>
        <taxon>Syntrophobacteraceae</taxon>
        <taxon>Syntrophobacter</taxon>
    </lineage>
</organism>